<accession>A0A6A6JUK1</accession>
<dbReference type="OrthoDB" id="3798255at2759"/>
<dbReference type="GeneID" id="54550887"/>
<organism evidence="2 3">
    <name type="scientific">Westerdykella ornata</name>
    <dbReference type="NCBI Taxonomy" id="318751"/>
    <lineage>
        <taxon>Eukaryota</taxon>
        <taxon>Fungi</taxon>
        <taxon>Dikarya</taxon>
        <taxon>Ascomycota</taxon>
        <taxon>Pezizomycotina</taxon>
        <taxon>Dothideomycetes</taxon>
        <taxon>Pleosporomycetidae</taxon>
        <taxon>Pleosporales</taxon>
        <taxon>Sporormiaceae</taxon>
        <taxon>Westerdykella</taxon>
    </lineage>
</organism>
<feature type="compositionally biased region" description="Basic and acidic residues" evidence="1">
    <location>
        <begin position="65"/>
        <end position="85"/>
    </location>
</feature>
<dbReference type="Proteomes" id="UP000800097">
    <property type="component" value="Unassembled WGS sequence"/>
</dbReference>
<dbReference type="EMBL" id="ML986486">
    <property type="protein sequence ID" value="KAF2279426.1"/>
    <property type="molecule type" value="Genomic_DNA"/>
</dbReference>
<dbReference type="AlphaFoldDB" id="A0A6A6JUK1"/>
<sequence length="94" mass="10386">MLSVKLLNFVCPRKSSLLPFSLYLTSPKERARRAAAVEQRLASQQKKKSGAGANASATPSAAAPKRKETALEQMSRENKGWRDADQQADLRAWN</sequence>
<evidence type="ECO:0000313" key="3">
    <source>
        <dbReference type="Proteomes" id="UP000800097"/>
    </source>
</evidence>
<reference evidence="2" key="1">
    <citation type="journal article" date="2020" name="Stud. Mycol.">
        <title>101 Dothideomycetes genomes: a test case for predicting lifestyles and emergence of pathogens.</title>
        <authorList>
            <person name="Haridas S."/>
            <person name="Albert R."/>
            <person name="Binder M."/>
            <person name="Bloem J."/>
            <person name="Labutti K."/>
            <person name="Salamov A."/>
            <person name="Andreopoulos B."/>
            <person name="Baker S."/>
            <person name="Barry K."/>
            <person name="Bills G."/>
            <person name="Bluhm B."/>
            <person name="Cannon C."/>
            <person name="Castanera R."/>
            <person name="Culley D."/>
            <person name="Daum C."/>
            <person name="Ezra D."/>
            <person name="Gonzalez J."/>
            <person name="Henrissat B."/>
            <person name="Kuo A."/>
            <person name="Liang C."/>
            <person name="Lipzen A."/>
            <person name="Lutzoni F."/>
            <person name="Magnuson J."/>
            <person name="Mondo S."/>
            <person name="Nolan M."/>
            <person name="Ohm R."/>
            <person name="Pangilinan J."/>
            <person name="Park H.-J."/>
            <person name="Ramirez L."/>
            <person name="Alfaro M."/>
            <person name="Sun H."/>
            <person name="Tritt A."/>
            <person name="Yoshinaga Y."/>
            <person name="Zwiers L.-H."/>
            <person name="Turgeon B."/>
            <person name="Goodwin S."/>
            <person name="Spatafora J."/>
            <person name="Crous P."/>
            <person name="Grigoriev I."/>
        </authorList>
    </citation>
    <scope>NUCLEOTIDE SEQUENCE</scope>
    <source>
        <strain evidence="2">CBS 379.55</strain>
    </source>
</reference>
<evidence type="ECO:0000313" key="2">
    <source>
        <dbReference type="EMBL" id="KAF2279426.1"/>
    </source>
</evidence>
<protein>
    <submittedName>
        <fullName evidence="2">Uncharacterized protein</fullName>
    </submittedName>
</protein>
<proteinExistence type="predicted"/>
<feature type="region of interest" description="Disordered" evidence="1">
    <location>
        <begin position="35"/>
        <end position="94"/>
    </location>
</feature>
<evidence type="ECO:0000256" key="1">
    <source>
        <dbReference type="SAM" id="MobiDB-lite"/>
    </source>
</evidence>
<feature type="compositionally biased region" description="Low complexity" evidence="1">
    <location>
        <begin position="50"/>
        <end position="63"/>
    </location>
</feature>
<gene>
    <name evidence="2" type="ORF">EI97DRAFT_430503</name>
</gene>
<keyword evidence="3" id="KW-1185">Reference proteome</keyword>
<dbReference type="RefSeq" id="XP_033656965.1">
    <property type="nucleotide sequence ID" value="XM_033797712.1"/>
</dbReference>
<name>A0A6A6JUK1_WESOR</name>